<dbReference type="PANTHER" id="PTHR35535:SF2">
    <property type="entry name" value="DUF306 DOMAIN-CONTAINING PROTEIN"/>
    <property type="match status" value="1"/>
</dbReference>
<dbReference type="PROSITE" id="PS51257">
    <property type="entry name" value="PROKAR_LIPOPROTEIN"/>
    <property type="match status" value="1"/>
</dbReference>
<evidence type="ECO:0000256" key="2">
    <source>
        <dbReference type="SAM" id="SignalP"/>
    </source>
</evidence>
<dbReference type="Gene3D" id="2.40.128.270">
    <property type="match status" value="2"/>
</dbReference>
<feature type="domain" description="DUF306" evidence="3">
    <location>
        <begin position="55"/>
        <end position="162"/>
    </location>
</feature>
<keyword evidence="5" id="KW-1185">Reference proteome</keyword>
<feature type="chain" id="PRO_5045427684" evidence="2">
    <location>
        <begin position="30"/>
        <end position="293"/>
    </location>
</feature>
<keyword evidence="2" id="KW-0732">Signal</keyword>
<sequence>MHTQRRNLSALSPRAGLSALAVTGLLATAACGTESGDGGAKDPGAASVGTRQDTGLTGKQWNVDSVTADGKTQDAPAGAHVEFGKDGKVGGNYGCNHFGATAEIEGDTITIGDDTVKTEMACTADGAMSFESKLGEAISDSTIKAEVNDDKLTLTTEDGYTVKLTAEKQADLYGTKWNVTGTVKVDDKGDAAGGSAVALASEAEGKVHLTFDEKGTVRGELGCNKVTAKATVGDGTITLGAPGTTRKMCSDSLMDTERSLLKLFGGTVKYQLKGGKLTLTSENGAGLEAVAAK</sequence>
<evidence type="ECO:0000313" key="5">
    <source>
        <dbReference type="Proteomes" id="UP001432166"/>
    </source>
</evidence>
<dbReference type="InterPro" id="IPR053147">
    <property type="entry name" value="Hsp_HslJ-like"/>
</dbReference>
<dbReference type="Pfam" id="PF03724">
    <property type="entry name" value="META"/>
    <property type="match status" value="2"/>
</dbReference>
<dbReference type="Proteomes" id="UP001432166">
    <property type="component" value="Chromosome"/>
</dbReference>
<protein>
    <submittedName>
        <fullName evidence="4">META domain-containing protein</fullName>
    </submittedName>
</protein>
<dbReference type="RefSeq" id="WP_328938052.1">
    <property type="nucleotide sequence ID" value="NZ_CP108133.1"/>
</dbReference>
<evidence type="ECO:0000256" key="1">
    <source>
        <dbReference type="SAM" id="MobiDB-lite"/>
    </source>
</evidence>
<dbReference type="InterPro" id="IPR038670">
    <property type="entry name" value="HslJ-like_sf"/>
</dbReference>
<feature type="signal peptide" evidence="2">
    <location>
        <begin position="1"/>
        <end position="29"/>
    </location>
</feature>
<evidence type="ECO:0000259" key="3">
    <source>
        <dbReference type="Pfam" id="PF03724"/>
    </source>
</evidence>
<reference evidence="4" key="1">
    <citation type="submission" date="2022-10" db="EMBL/GenBank/DDBJ databases">
        <title>The complete genomes of actinobacterial strains from the NBC collection.</title>
        <authorList>
            <person name="Joergensen T.S."/>
            <person name="Alvarez Arevalo M."/>
            <person name="Sterndorff E.B."/>
            <person name="Faurdal D."/>
            <person name="Vuksanovic O."/>
            <person name="Mourched A.-S."/>
            <person name="Charusanti P."/>
            <person name="Shaw S."/>
            <person name="Blin K."/>
            <person name="Weber T."/>
        </authorList>
    </citation>
    <scope>NUCLEOTIDE SEQUENCE</scope>
    <source>
        <strain evidence="4">NBC_00189</strain>
    </source>
</reference>
<dbReference type="EMBL" id="CP108133">
    <property type="protein sequence ID" value="WTP50553.1"/>
    <property type="molecule type" value="Genomic_DNA"/>
</dbReference>
<feature type="region of interest" description="Disordered" evidence="1">
    <location>
        <begin position="33"/>
        <end position="57"/>
    </location>
</feature>
<proteinExistence type="predicted"/>
<dbReference type="PANTHER" id="PTHR35535">
    <property type="entry name" value="HEAT SHOCK PROTEIN HSLJ"/>
    <property type="match status" value="1"/>
</dbReference>
<feature type="domain" description="DUF306" evidence="3">
    <location>
        <begin position="197"/>
        <end position="287"/>
    </location>
</feature>
<organism evidence="4 5">
    <name type="scientific">Streptomyces tauricus</name>
    <dbReference type="NCBI Taxonomy" id="68274"/>
    <lineage>
        <taxon>Bacteria</taxon>
        <taxon>Bacillati</taxon>
        <taxon>Actinomycetota</taxon>
        <taxon>Actinomycetes</taxon>
        <taxon>Kitasatosporales</taxon>
        <taxon>Streptomycetaceae</taxon>
        <taxon>Streptomyces</taxon>
        <taxon>Streptomyces aurantiacus group</taxon>
    </lineage>
</organism>
<name>A0ABZ1JG34_9ACTN</name>
<evidence type="ECO:0000313" key="4">
    <source>
        <dbReference type="EMBL" id="WTP50553.1"/>
    </source>
</evidence>
<gene>
    <name evidence="4" type="ORF">OG288_20930</name>
</gene>
<dbReference type="InterPro" id="IPR005184">
    <property type="entry name" value="DUF306_Meta_HslJ"/>
</dbReference>
<accession>A0ABZ1JG34</accession>